<reference evidence="2 3" key="1">
    <citation type="submission" date="2020-04" db="EMBL/GenBank/DDBJ databases">
        <title>Sphingobium sp. AR-3-1 isolated from Arctic soil.</title>
        <authorList>
            <person name="Dahal R.H."/>
            <person name="Chaudhary D.K."/>
        </authorList>
    </citation>
    <scope>NUCLEOTIDE SEQUENCE [LARGE SCALE GENOMIC DNA]</scope>
    <source>
        <strain evidence="2 3">AR-3-1</strain>
    </source>
</reference>
<organism evidence="2 3">
    <name type="scientific">Sphingobium psychrophilum</name>
    <dbReference type="NCBI Taxonomy" id="2728834"/>
    <lineage>
        <taxon>Bacteria</taxon>
        <taxon>Pseudomonadati</taxon>
        <taxon>Pseudomonadota</taxon>
        <taxon>Alphaproteobacteria</taxon>
        <taxon>Sphingomonadales</taxon>
        <taxon>Sphingomonadaceae</taxon>
        <taxon>Sphingobium</taxon>
    </lineage>
</organism>
<keyword evidence="3" id="KW-1185">Reference proteome</keyword>
<gene>
    <name evidence="2" type="ORF">HHL08_18225</name>
</gene>
<sequence length="65" mass="7770">MEKPPDWRSENYAKAYETYDRTDFAQEFLRRNPEYRDQYAEAVDATPLALSRLARHWGLVFRCGP</sequence>
<name>A0A7X9ZUX2_9SPHN</name>
<dbReference type="EMBL" id="JABBFV010000016">
    <property type="protein sequence ID" value="NML12056.1"/>
    <property type="molecule type" value="Genomic_DNA"/>
</dbReference>
<evidence type="ECO:0000313" key="2">
    <source>
        <dbReference type="EMBL" id="NML12056.1"/>
    </source>
</evidence>
<protein>
    <recommendedName>
        <fullName evidence="1">Transcriptional regulator-like domain-containing protein</fullName>
    </recommendedName>
</protein>
<dbReference type="Proteomes" id="UP000519023">
    <property type="component" value="Unassembled WGS sequence"/>
</dbReference>
<evidence type="ECO:0000259" key="1">
    <source>
        <dbReference type="Pfam" id="PF20109"/>
    </source>
</evidence>
<comment type="caution">
    <text evidence="2">The sequence shown here is derived from an EMBL/GenBank/DDBJ whole genome shotgun (WGS) entry which is preliminary data.</text>
</comment>
<dbReference type="Pfam" id="PF20109">
    <property type="entry name" value="Trans_reg_dom"/>
    <property type="match status" value="1"/>
</dbReference>
<accession>A0A7X9ZUX2</accession>
<dbReference type="AlphaFoldDB" id="A0A7X9ZUX2"/>
<evidence type="ECO:0000313" key="3">
    <source>
        <dbReference type="Proteomes" id="UP000519023"/>
    </source>
</evidence>
<dbReference type="RefSeq" id="WP_169574476.1">
    <property type="nucleotide sequence ID" value="NZ_JABBFV010000016.1"/>
</dbReference>
<proteinExistence type="predicted"/>
<feature type="domain" description="Transcriptional regulator-like" evidence="1">
    <location>
        <begin position="6"/>
        <end position="62"/>
    </location>
</feature>
<dbReference type="InterPro" id="IPR045465">
    <property type="entry name" value="Trans_reg_dom"/>
</dbReference>